<evidence type="ECO:0000313" key="17">
    <source>
        <dbReference type="EMBL" id="KAL2872534.1"/>
    </source>
</evidence>
<gene>
    <name evidence="17" type="ORF">BJX67DRAFT_376340</name>
</gene>
<comment type="subcellular location">
    <subcellularLocation>
        <location evidence="2 16">Secreted</location>
    </subcellularLocation>
</comment>
<dbReference type="PANTHER" id="PTHR43037">
    <property type="entry name" value="UNNAMED PRODUCT-RELATED"/>
    <property type="match status" value="1"/>
</dbReference>
<dbReference type="InterPro" id="IPR010126">
    <property type="entry name" value="Esterase_phb"/>
</dbReference>
<evidence type="ECO:0000256" key="5">
    <source>
        <dbReference type="ARBA" id="ARBA00022487"/>
    </source>
</evidence>
<sequence length="427" mass="46339">MAIIRSILTLLFCFFTCGAVAQLQQITDFGDNPTNVGFYIYVPQNLATNPAIVVAIHYCSGTADAFFAGTHWAQDADTYGFIVIYPQSPYEGTCWDVSSEKSLTHGGGGNSNSIANMVTYTIDQYGADASRVFVMGTSSGAMMTNVMAATYPELFAAGIAYSGVAAGCFYSDSNQENGWNSTCSGGQSISTPEHWAEIALAMDPGYDGARPKMRVYHGDADTTLAPQNYYETCKQWAGVFGYNYDAPEEVQSDTPMAGWETTVWGPNLEGILASGIGHDLQVQGAEDLKWFGFTIEKYHDTLFCPFRGDAPEDETGTERKRKRVLVPGCGRGYDVIALSLHGFDAYGLEISSTAVSEAESFSLRETVNPSPNNFGVLGDTTSKYTPGTARFLQGDFFDSAWSDALGFKFDVIYDYTVWLCPEPGNPA</sequence>
<evidence type="ECO:0000256" key="12">
    <source>
        <dbReference type="ARBA" id="ARBA00023180"/>
    </source>
</evidence>
<comment type="function">
    <text evidence="15">Acetylxylan esterase involved in the hydrolysis of xylan, a major structural heterogeneous polysaccharide found in plant biomass representing the second most abundant polysaccharide in the biosphere, after cellulose. Degrades acetylated xylans by cleaving acetyl side groups from the hetero-xylan backbone.</text>
</comment>
<organism evidence="17 18">
    <name type="scientific">Aspergillus lucknowensis</name>
    <dbReference type="NCBI Taxonomy" id="176173"/>
    <lineage>
        <taxon>Eukaryota</taxon>
        <taxon>Fungi</taxon>
        <taxon>Dikarya</taxon>
        <taxon>Ascomycota</taxon>
        <taxon>Pezizomycotina</taxon>
        <taxon>Eurotiomycetes</taxon>
        <taxon>Eurotiomycetidae</taxon>
        <taxon>Eurotiales</taxon>
        <taxon>Aspergillaceae</taxon>
        <taxon>Aspergillus</taxon>
        <taxon>Aspergillus subgen. Nidulantes</taxon>
    </lineage>
</organism>
<evidence type="ECO:0000313" key="18">
    <source>
        <dbReference type="Proteomes" id="UP001610432"/>
    </source>
</evidence>
<comment type="subunit">
    <text evidence="4">Monomer.</text>
</comment>
<reference evidence="17 18" key="1">
    <citation type="submission" date="2024-07" db="EMBL/GenBank/DDBJ databases">
        <title>Section-level genome sequencing and comparative genomics of Aspergillus sections Usti and Cavernicolus.</title>
        <authorList>
            <consortium name="Lawrence Berkeley National Laboratory"/>
            <person name="Nybo J.L."/>
            <person name="Vesth T.C."/>
            <person name="Theobald S."/>
            <person name="Frisvad J.C."/>
            <person name="Larsen T.O."/>
            <person name="Kjaerboelling I."/>
            <person name="Rothschild-Mancinelli K."/>
            <person name="Lyhne E.K."/>
            <person name="Kogle M.E."/>
            <person name="Barry K."/>
            <person name="Clum A."/>
            <person name="Na H."/>
            <person name="Ledsgaard L."/>
            <person name="Lin J."/>
            <person name="Lipzen A."/>
            <person name="Kuo A."/>
            <person name="Riley R."/>
            <person name="Mondo S."/>
            <person name="Labutti K."/>
            <person name="Haridas S."/>
            <person name="Pangalinan J."/>
            <person name="Salamov A.A."/>
            <person name="Simmons B.A."/>
            <person name="Magnuson J.K."/>
            <person name="Chen J."/>
            <person name="Drula E."/>
            <person name="Henrissat B."/>
            <person name="Wiebenga A."/>
            <person name="Lubbers R.J."/>
            <person name="Gomes A.C."/>
            <person name="Macurrencykelacurrency M.R."/>
            <person name="Stajich J."/>
            <person name="Grigoriev I.V."/>
            <person name="Mortensen U.H."/>
            <person name="De Vries R.P."/>
            <person name="Baker S.E."/>
            <person name="Andersen M.R."/>
        </authorList>
    </citation>
    <scope>NUCLEOTIDE SEQUENCE [LARGE SCALE GENOMIC DNA]</scope>
    <source>
        <strain evidence="17 18">CBS 449.75</strain>
    </source>
</reference>
<evidence type="ECO:0000256" key="7">
    <source>
        <dbReference type="ARBA" id="ARBA00022603"/>
    </source>
</evidence>
<evidence type="ECO:0000256" key="6">
    <source>
        <dbReference type="ARBA" id="ARBA00022525"/>
    </source>
</evidence>
<evidence type="ECO:0000256" key="3">
    <source>
        <dbReference type="ARBA" id="ARBA00007052"/>
    </source>
</evidence>
<keyword evidence="10 16" id="KW-0732">Signal</keyword>
<dbReference type="Pfam" id="PF10503">
    <property type="entry name" value="Esterase_PHB"/>
    <property type="match status" value="1"/>
</dbReference>
<dbReference type="InterPro" id="IPR008854">
    <property type="entry name" value="TPMT"/>
</dbReference>
<dbReference type="GeneID" id="98146928"/>
<dbReference type="EC" id="3.1.1.-" evidence="16"/>
<comment type="similarity">
    <text evidence="3">Belongs to the carbohydrate esterase 1 (CE1) family. AxeA subfamily.</text>
</comment>
<keyword evidence="5 16" id="KW-0719">Serine esterase</keyword>
<comment type="function">
    <text evidence="16">Esterase involved in the hydrolysis of xylan, a major structural heterogeneous polysaccharide found in plant biomass representing the second most abundant polysaccharide in the biosphere, after cellulose.</text>
</comment>
<keyword evidence="14 16" id="KW-0624">Polysaccharide degradation</keyword>
<proteinExistence type="inferred from homology"/>
<dbReference type="Pfam" id="PF05724">
    <property type="entry name" value="TPMT"/>
    <property type="match status" value="1"/>
</dbReference>
<evidence type="ECO:0000256" key="15">
    <source>
        <dbReference type="ARBA" id="ARBA00037069"/>
    </source>
</evidence>
<evidence type="ECO:0000256" key="9">
    <source>
        <dbReference type="ARBA" id="ARBA00022691"/>
    </source>
</evidence>
<keyword evidence="8" id="KW-0808">Transferase</keyword>
<keyword evidence="7" id="KW-0489">Methyltransferase</keyword>
<protein>
    <recommendedName>
        <fullName evidence="16">Carboxylic ester hydrolase</fullName>
        <ecNumber evidence="16">3.1.1.-</ecNumber>
    </recommendedName>
</protein>
<dbReference type="Proteomes" id="UP001610432">
    <property type="component" value="Unassembled WGS sequence"/>
</dbReference>
<dbReference type="RefSeq" id="XP_070891512.1">
    <property type="nucleotide sequence ID" value="XM_071031856.1"/>
</dbReference>
<evidence type="ECO:0000256" key="14">
    <source>
        <dbReference type="ARBA" id="ARBA00023326"/>
    </source>
</evidence>
<feature type="signal peptide" evidence="16">
    <location>
        <begin position="1"/>
        <end position="21"/>
    </location>
</feature>
<evidence type="ECO:0000256" key="10">
    <source>
        <dbReference type="ARBA" id="ARBA00022729"/>
    </source>
</evidence>
<evidence type="ECO:0000256" key="16">
    <source>
        <dbReference type="RuleBase" id="RU367147"/>
    </source>
</evidence>
<dbReference type="Gene3D" id="3.40.50.1820">
    <property type="entry name" value="alpha/beta hydrolase"/>
    <property type="match status" value="1"/>
</dbReference>
<evidence type="ECO:0000256" key="13">
    <source>
        <dbReference type="ARBA" id="ARBA00023277"/>
    </source>
</evidence>
<dbReference type="SUPFAM" id="SSF53474">
    <property type="entry name" value="alpha/beta-Hydrolases"/>
    <property type="match status" value="2"/>
</dbReference>
<evidence type="ECO:0000256" key="8">
    <source>
        <dbReference type="ARBA" id="ARBA00022679"/>
    </source>
</evidence>
<dbReference type="InterPro" id="IPR050955">
    <property type="entry name" value="Plant_Biomass_Hydrol_Est"/>
</dbReference>
<name>A0ABR4M7F2_9EURO</name>
<comment type="caution">
    <text evidence="17">The sequence shown here is derived from an EMBL/GenBank/DDBJ whole genome shotgun (WGS) entry which is preliminary data.</text>
</comment>
<dbReference type="GO" id="GO:0016787">
    <property type="term" value="F:hydrolase activity"/>
    <property type="evidence" value="ECO:0007669"/>
    <property type="project" value="UniProtKB-KW"/>
</dbReference>
<accession>A0ABR4M7F2</accession>
<evidence type="ECO:0000256" key="11">
    <source>
        <dbReference type="ARBA" id="ARBA00022801"/>
    </source>
</evidence>
<dbReference type="EMBL" id="JBFXLQ010000001">
    <property type="protein sequence ID" value="KAL2872534.1"/>
    <property type="molecule type" value="Genomic_DNA"/>
</dbReference>
<dbReference type="PROSITE" id="PS51585">
    <property type="entry name" value="SAM_MT_TPMT"/>
    <property type="match status" value="1"/>
</dbReference>
<evidence type="ECO:0000256" key="2">
    <source>
        <dbReference type="ARBA" id="ARBA00004613"/>
    </source>
</evidence>
<keyword evidence="9" id="KW-0949">S-adenosyl-L-methionine</keyword>
<evidence type="ECO:0000256" key="1">
    <source>
        <dbReference type="ARBA" id="ARBA00001691"/>
    </source>
</evidence>
<feature type="chain" id="PRO_5044983070" description="Carboxylic ester hydrolase" evidence="16">
    <location>
        <begin position="22"/>
        <end position="427"/>
    </location>
</feature>
<evidence type="ECO:0000256" key="4">
    <source>
        <dbReference type="ARBA" id="ARBA00011245"/>
    </source>
</evidence>
<comment type="catalytic activity">
    <reaction evidence="1">
        <text>Deacetylation of xylans and xylo-oligosaccharides.</text>
        <dbReference type="EC" id="3.1.1.72"/>
    </reaction>
</comment>
<dbReference type="Gene3D" id="3.40.50.150">
    <property type="entry name" value="Vaccinia Virus protein VP39"/>
    <property type="match status" value="1"/>
</dbReference>
<dbReference type="NCBIfam" id="TIGR01840">
    <property type="entry name" value="esterase_phb"/>
    <property type="match status" value="1"/>
</dbReference>
<keyword evidence="6 16" id="KW-0964">Secreted</keyword>
<dbReference type="InterPro" id="IPR029063">
    <property type="entry name" value="SAM-dependent_MTases_sf"/>
</dbReference>
<dbReference type="PANTHER" id="PTHR43037:SF3">
    <property type="entry name" value="FERULOYL ESTERASE B"/>
    <property type="match status" value="1"/>
</dbReference>
<dbReference type="InterPro" id="IPR029058">
    <property type="entry name" value="AB_hydrolase_fold"/>
</dbReference>
<keyword evidence="18" id="KW-1185">Reference proteome</keyword>
<keyword evidence="12" id="KW-0325">Glycoprotein</keyword>
<keyword evidence="13 16" id="KW-0119">Carbohydrate metabolism</keyword>
<keyword evidence="11 16" id="KW-0378">Hydrolase</keyword>
<dbReference type="SUPFAM" id="SSF53335">
    <property type="entry name" value="S-adenosyl-L-methionine-dependent methyltransferases"/>
    <property type="match status" value="1"/>
</dbReference>